<feature type="domain" description="Insertion element IS402-like" evidence="2">
    <location>
        <begin position="16"/>
        <end position="75"/>
    </location>
</feature>
<dbReference type="PANTHER" id="PTHR46637">
    <property type="entry name" value="TIS1421-TRANSPOSASE PROTEIN A"/>
    <property type="match status" value="1"/>
</dbReference>
<organism evidence="3">
    <name type="scientific">Burkholderia pseudomallei 1710a</name>
    <dbReference type="NCBI Taxonomy" id="320371"/>
    <lineage>
        <taxon>Bacteria</taxon>
        <taxon>Pseudomonadati</taxon>
        <taxon>Pseudomonadota</taxon>
        <taxon>Betaproteobacteria</taxon>
        <taxon>Burkholderiales</taxon>
        <taxon>Burkholderiaceae</taxon>
        <taxon>Burkholderia</taxon>
        <taxon>pseudomallei group</taxon>
    </lineage>
</organism>
<evidence type="ECO:0000259" key="2">
    <source>
        <dbReference type="Pfam" id="PF13340"/>
    </source>
</evidence>
<dbReference type="InterPro" id="IPR025161">
    <property type="entry name" value="IS402-like_dom"/>
</dbReference>
<reference evidence="3" key="1">
    <citation type="submission" date="2009-05" db="EMBL/GenBank/DDBJ databases">
        <authorList>
            <person name="Harkins D.M."/>
            <person name="DeShazer D."/>
            <person name="Woods D.E."/>
            <person name="Brinkac L.M."/>
            <person name="Brown K.A."/>
            <person name="Hung G.C."/>
            <person name="Tuanyok A."/>
            <person name="Zhang B."/>
            <person name="Nierman W.C."/>
        </authorList>
    </citation>
    <scope>NUCLEOTIDE SEQUENCE [LARGE SCALE GENOMIC DNA]</scope>
    <source>
        <strain evidence="3">1710a</strain>
    </source>
</reference>
<feature type="compositionally biased region" description="Basic and acidic residues" evidence="1">
    <location>
        <begin position="148"/>
        <end position="158"/>
    </location>
</feature>
<protein>
    <submittedName>
        <fullName evidence="3">Transposase</fullName>
    </submittedName>
</protein>
<evidence type="ECO:0000256" key="1">
    <source>
        <dbReference type="SAM" id="MobiDB-lite"/>
    </source>
</evidence>
<sequence>MANSRAASACAEAAPARYPGRKPLDDRAVLTGIPFVLQSGIPWEMLPQAIGCASGMSCRRRLRHRQQVGVWDRVHEVFLAKRRAADRIDWSRVVIDSSAIRGMACRRSPPVGERSAALRRGALTMNVDGASRRTKSGSAAIAPCSGTRHTDRRAEHAPPCRNLSPSRTR</sequence>
<dbReference type="HOGENOM" id="CLU_1575559_0_0_4"/>
<dbReference type="Pfam" id="PF13340">
    <property type="entry name" value="DUF4096"/>
    <property type="match status" value="1"/>
</dbReference>
<gene>
    <name evidence="3" type="ORF">BURPS1710A_0644</name>
</gene>
<dbReference type="Proteomes" id="UP000001812">
    <property type="component" value="Chromosome I"/>
</dbReference>
<proteinExistence type="predicted"/>
<dbReference type="EMBL" id="CM000832">
    <property type="protein sequence ID" value="EET08845.1"/>
    <property type="molecule type" value="Genomic_DNA"/>
</dbReference>
<evidence type="ECO:0000313" key="3">
    <source>
        <dbReference type="EMBL" id="EET08845.1"/>
    </source>
</evidence>
<accession>A0A0E1W6L8</accession>
<name>A0A0E1W6L8_BURPE</name>
<dbReference type="InterPro" id="IPR052909">
    <property type="entry name" value="Transposase_6_like"/>
</dbReference>
<feature type="region of interest" description="Disordered" evidence="1">
    <location>
        <begin position="127"/>
        <end position="169"/>
    </location>
</feature>
<dbReference type="AlphaFoldDB" id="A0A0E1W6L8"/>
<dbReference type="PANTHER" id="PTHR46637:SF1">
    <property type="entry name" value="BLL5188 PROTEIN"/>
    <property type="match status" value="1"/>
</dbReference>